<protein>
    <submittedName>
        <fullName evidence="1">Uncharacterized protein</fullName>
    </submittedName>
</protein>
<evidence type="ECO:0000313" key="2">
    <source>
        <dbReference type="Proteomes" id="UP001234178"/>
    </source>
</evidence>
<dbReference type="EMBL" id="JAOYFB010000002">
    <property type="protein sequence ID" value="KAK4008089.1"/>
    <property type="molecule type" value="Genomic_DNA"/>
</dbReference>
<organism evidence="1 2">
    <name type="scientific">Daphnia magna</name>
    <dbReference type="NCBI Taxonomy" id="35525"/>
    <lineage>
        <taxon>Eukaryota</taxon>
        <taxon>Metazoa</taxon>
        <taxon>Ecdysozoa</taxon>
        <taxon>Arthropoda</taxon>
        <taxon>Crustacea</taxon>
        <taxon>Branchiopoda</taxon>
        <taxon>Diplostraca</taxon>
        <taxon>Cladocera</taxon>
        <taxon>Anomopoda</taxon>
        <taxon>Daphniidae</taxon>
        <taxon>Daphnia</taxon>
    </lineage>
</organism>
<keyword evidence="2" id="KW-1185">Reference proteome</keyword>
<evidence type="ECO:0000313" key="1">
    <source>
        <dbReference type="EMBL" id="KAK4008089.1"/>
    </source>
</evidence>
<gene>
    <name evidence="1" type="ORF">OUZ56_013245</name>
</gene>
<dbReference type="Proteomes" id="UP001234178">
    <property type="component" value="Unassembled WGS sequence"/>
</dbReference>
<sequence>MGFPWRINVSFCLLDNIALRNRKQVASNAFAIKEPSDKLRRNECPRLSYRRHSFTDCISELLENDLFLKFYISHLILNEKAQ</sequence>
<name>A0ABQ9Z5B2_9CRUS</name>
<comment type="caution">
    <text evidence="1">The sequence shown here is derived from an EMBL/GenBank/DDBJ whole genome shotgun (WGS) entry which is preliminary data.</text>
</comment>
<proteinExistence type="predicted"/>
<reference evidence="1 2" key="1">
    <citation type="journal article" date="2023" name="Nucleic Acids Res.">
        <title>The hologenome of Daphnia magna reveals possible DNA methylation and microbiome-mediated evolution of the host genome.</title>
        <authorList>
            <person name="Chaturvedi A."/>
            <person name="Li X."/>
            <person name="Dhandapani V."/>
            <person name="Marshall H."/>
            <person name="Kissane S."/>
            <person name="Cuenca-Cambronero M."/>
            <person name="Asole G."/>
            <person name="Calvet F."/>
            <person name="Ruiz-Romero M."/>
            <person name="Marangio P."/>
            <person name="Guigo R."/>
            <person name="Rago D."/>
            <person name="Mirbahai L."/>
            <person name="Eastwood N."/>
            <person name="Colbourne J.K."/>
            <person name="Zhou J."/>
            <person name="Mallon E."/>
            <person name="Orsini L."/>
        </authorList>
    </citation>
    <scope>NUCLEOTIDE SEQUENCE [LARGE SCALE GENOMIC DNA]</scope>
    <source>
        <strain evidence="1">LRV0_1</strain>
    </source>
</reference>
<accession>A0ABQ9Z5B2</accession>